<comment type="subcellular location">
    <subcellularLocation>
        <location evidence="1">Membrane</location>
        <topology evidence="1">Multi-pass membrane protein</topology>
    </subcellularLocation>
</comment>
<accession>A0A3B3QN78</accession>
<dbReference type="GO" id="GO:0004252">
    <property type="term" value="F:serine-type endopeptidase activity"/>
    <property type="evidence" value="ECO:0007669"/>
    <property type="project" value="InterPro"/>
</dbReference>
<dbReference type="SUPFAM" id="SSF46934">
    <property type="entry name" value="UBA-like"/>
    <property type="match status" value="1"/>
</dbReference>
<dbReference type="InterPro" id="IPR035952">
    <property type="entry name" value="Rhomboid-like_sf"/>
</dbReference>
<reference evidence="8" key="1">
    <citation type="submission" date="2025-08" db="UniProtKB">
        <authorList>
            <consortium name="Ensembl"/>
        </authorList>
    </citation>
    <scope>IDENTIFICATION</scope>
</reference>
<dbReference type="AlphaFoldDB" id="A0A3B3QN78"/>
<keyword evidence="3 5" id="KW-1133">Transmembrane helix</keyword>
<feature type="transmembrane region" description="Helical" evidence="5">
    <location>
        <begin position="92"/>
        <end position="116"/>
    </location>
</feature>
<dbReference type="InterPro" id="IPR022764">
    <property type="entry name" value="Peptidase_S54_rhomboid_dom"/>
</dbReference>
<dbReference type="Pfam" id="PF01694">
    <property type="entry name" value="Rhomboid"/>
    <property type="match status" value="1"/>
</dbReference>
<keyword evidence="2 5" id="KW-0812">Transmembrane</keyword>
<dbReference type="InterPro" id="IPR009060">
    <property type="entry name" value="UBA-like_sf"/>
</dbReference>
<organism evidence="8 9">
    <name type="scientific">Paramormyrops kingsleyae</name>
    <dbReference type="NCBI Taxonomy" id="1676925"/>
    <lineage>
        <taxon>Eukaryota</taxon>
        <taxon>Metazoa</taxon>
        <taxon>Chordata</taxon>
        <taxon>Craniata</taxon>
        <taxon>Vertebrata</taxon>
        <taxon>Euteleostomi</taxon>
        <taxon>Actinopterygii</taxon>
        <taxon>Neopterygii</taxon>
        <taxon>Teleostei</taxon>
        <taxon>Osteoglossocephala</taxon>
        <taxon>Osteoglossomorpha</taxon>
        <taxon>Osteoglossiformes</taxon>
        <taxon>Mormyridae</taxon>
        <taxon>Paramormyrops</taxon>
    </lineage>
</organism>
<evidence type="ECO:0000259" key="7">
    <source>
        <dbReference type="Pfam" id="PF01694"/>
    </source>
</evidence>
<protein>
    <submittedName>
        <fullName evidence="8">Rhomboid domain containing 3</fullName>
    </submittedName>
</protein>
<name>A0A3B3QN78_9TELE</name>
<evidence type="ECO:0000259" key="6">
    <source>
        <dbReference type="Pfam" id="PF00627"/>
    </source>
</evidence>
<evidence type="ECO:0000256" key="2">
    <source>
        <dbReference type="ARBA" id="ARBA00022692"/>
    </source>
</evidence>
<reference evidence="8" key="2">
    <citation type="submission" date="2025-09" db="UniProtKB">
        <authorList>
            <consortium name="Ensembl"/>
        </authorList>
    </citation>
    <scope>IDENTIFICATION</scope>
</reference>
<dbReference type="GO" id="GO:0016020">
    <property type="term" value="C:membrane"/>
    <property type="evidence" value="ECO:0007669"/>
    <property type="project" value="UniProtKB-SubCell"/>
</dbReference>
<dbReference type="SUPFAM" id="SSF144091">
    <property type="entry name" value="Rhomboid-like"/>
    <property type="match status" value="1"/>
</dbReference>
<dbReference type="InterPro" id="IPR015940">
    <property type="entry name" value="UBA"/>
</dbReference>
<keyword evidence="4 5" id="KW-0472">Membrane</keyword>
<dbReference type="Ensembl" id="ENSPKIT00000030923.1">
    <property type="protein sequence ID" value="ENSPKIP00000006886.1"/>
    <property type="gene ID" value="ENSPKIG00000022986.1"/>
</dbReference>
<evidence type="ECO:0000256" key="3">
    <source>
        <dbReference type="ARBA" id="ARBA00022989"/>
    </source>
</evidence>
<feature type="domain" description="UBA" evidence="6">
    <location>
        <begin position="274"/>
        <end position="306"/>
    </location>
</feature>
<evidence type="ECO:0000256" key="1">
    <source>
        <dbReference type="ARBA" id="ARBA00004141"/>
    </source>
</evidence>
<dbReference type="GeneTree" id="ENSGT00390000013711"/>
<dbReference type="Pfam" id="PF00627">
    <property type="entry name" value="UBA"/>
    <property type="match status" value="1"/>
</dbReference>
<evidence type="ECO:0000256" key="4">
    <source>
        <dbReference type="ARBA" id="ARBA00023136"/>
    </source>
</evidence>
<evidence type="ECO:0000313" key="9">
    <source>
        <dbReference type="Proteomes" id="UP000261540"/>
    </source>
</evidence>
<evidence type="ECO:0000256" key="5">
    <source>
        <dbReference type="SAM" id="Phobius"/>
    </source>
</evidence>
<dbReference type="Gene3D" id="1.20.1540.10">
    <property type="entry name" value="Rhomboid-like"/>
    <property type="match status" value="1"/>
</dbReference>
<dbReference type="Proteomes" id="UP000261540">
    <property type="component" value="Unplaced"/>
</dbReference>
<dbReference type="Gene3D" id="1.10.8.10">
    <property type="entry name" value="DNA helicase RuvA subunit, C-terminal domain"/>
    <property type="match status" value="1"/>
</dbReference>
<evidence type="ECO:0000313" key="8">
    <source>
        <dbReference type="Ensembl" id="ENSPKIP00000006886.1"/>
    </source>
</evidence>
<proteinExistence type="predicted"/>
<sequence>MLKPWEFVSSIFGSRRPGFPLGTAVLLAFILSAWFGGIRSSLSIAPGTSFPGLQVYRLLLYAFSHEELPSLLYSAALLVSLGRIQEQRWGTVAFLGLSILSASLPALLYASLMWVAGTQSSRICGYSAAHMAMFTAQCRCMKQRRLPRWVSAWLLPLMLFSPQRIQILCTLKSTLKLRLSYTAWYRLQNVLFALHFRSVPLPESYQPTGQADQWVGLPSIPSVPDWLGEMVATPALEAQLLDEEMLRVGILASLQDTPERLGDKVEVPKSSVSSLRLQQLERMGFPTEKAVVALAATGQLDGAISLLINDSVGEEAVVTSQGRWPTSPWSS</sequence>
<feature type="transmembrane region" description="Helical" evidence="5">
    <location>
        <begin position="21"/>
        <end position="38"/>
    </location>
</feature>
<feature type="domain" description="Peptidase S54 rhomboid" evidence="7">
    <location>
        <begin position="54"/>
        <end position="149"/>
    </location>
</feature>
<keyword evidence="9" id="KW-1185">Reference proteome</keyword>